<dbReference type="GO" id="GO:0010181">
    <property type="term" value="F:FMN binding"/>
    <property type="evidence" value="ECO:0007669"/>
    <property type="project" value="InterPro"/>
</dbReference>
<dbReference type="SUPFAM" id="SSF50475">
    <property type="entry name" value="FMN-binding split barrel"/>
    <property type="match status" value="1"/>
</dbReference>
<organism evidence="4 5">
    <name type="scientific">Candidatus Entotheonella gemina</name>
    <dbReference type="NCBI Taxonomy" id="1429439"/>
    <lineage>
        <taxon>Bacteria</taxon>
        <taxon>Pseudomonadati</taxon>
        <taxon>Nitrospinota/Tectimicrobiota group</taxon>
        <taxon>Candidatus Tectimicrobiota</taxon>
        <taxon>Candidatus Entotheonellia</taxon>
        <taxon>Candidatus Entotheonellales</taxon>
        <taxon>Candidatus Entotheonellaceae</taxon>
        <taxon>Candidatus Entotheonella</taxon>
    </lineage>
</organism>
<reference evidence="4 5" key="1">
    <citation type="journal article" date="2014" name="Nature">
        <title>An environmental bacterial taxon with a large and distinct metabolic repertoire.</title>
        <authorList>
            <person name="Wilson M.C."/>
            <person name="Mori T."/>
            <person name="Ruckert C."/>
            <person name="Uria A.R."/>
            <person name="Helf M.J."/>
            <person name="Takada K."/>
            <person name="Gernert C."/>
            <person name="Steffens U.A."/>
            <person name="Heycke N."/>
            <person name="Schmitt S."/>
            <person name="Rinke C."/>
            <person name="Helfrich E.J."/>
            <person name="Brachmann A.O."/>
            <person name="Gurgui C."/>
            <person name="Wakimoto T."/>
            <person name="Kracht M."/>
            <person name="Crusemann M."/>
            <person name="Hentschel U."/>
            <person name="Abe I."/>
            <person name="Matsunaga S."/>
            <person name="Kalinowski J."/>
            <person name="Takeyama H."/>
            <person name="Piel J."/>
        </authorList>
    </citation>
    <scope>NUCLEOTIDE SEQUENCE [LARGE SCALE GENOMIC DNA]</scope>
    <source>
        <strain evidence="5">TSY2</strain>
    </source>
</reference>
<feature type="domain" description="Flavin reductase like" evidence="3">
    <location>
        <begin position="9"/>
        <end position="155"/>
    </location>
</feature>
<evidence type="ECO:0000313" key="5">
    <source>
        <dbReference type="Proteomes" id="UP000019140"/>
    </source>
</evidence>
<dbReference type="GO" id="GO:0042602">
    <property type="term" value="F:riboflavin reductase (NADPH) activity"/>
    <property type="evidence" value="ECO:0007669"/>
    <property type="project" value="TreeGrafter"/>
</dbReference>
<evidence type="ECO:0000313" key="4">
    <source>
        <dbReference type="EMBL" id="ETX06378.1"/>
    </source>
</evidence>
<dbReference type="Gene3D" id="2.30.110.10">
    <property type="entry name" value="Electron Transport, Fmn-binding Protein, Chain A"/>
    <property type="match status" value="1"/>
</dbReference>
<evidence type="ECO:0000256" key="2">
    <source>
        <dbReference type="ARBA" id="ARBA00023002"/>
    </source>
</evidence>
<dbReference type="InterPro" id="IPR002563">
    <property type="entry name" value="Flavin_Rdtase-like_dom"/>
</dbReference>
<sequence>MESLLAQALATLTTGIYVLTAGTGRHQHSMSSSWATQVSGEPVLVMAAVDQQHVTHNLVLESRAFALNIVGHHSKVLEDYFYSSRAKRPDNLSPFALETGLTGTPLLQAALASLDCKLVSSHIAGDHTLFVGNVIDVRVRDTDRPLTSHDLPYIYLGGKVLFDATLRRPIGPSHE</sequence>
<name>W4M877_9BACT</name>
<dbReference type="SMART" id="SM00903">
    <property type="entry name" value="Flavin_Reduct"/>
    <property type="match status" value="1"/>
</dbReference>
<evidence type="ECO:0000256" key="1">
    <source>
        <dbReference type="ARBA" id="ARBA00008898"/>
    </source>
</evidence>
<dbReference type="Pfam" id="PF01613">
    <property type="entry name" value="Flavin_Reduct"/>
    <property type="match status" value="1"/>
</dbReference>
<comment type="similarity">
    <text evidence="1">Belongs to the non-flavoprotein flavin reductase family.</text>
</comment>
<dbReference type="AlphaFoldDB" id="W4M877"/>
<dbReference type="PANTHER" id="PTHR30466">
    <property type="entry name" value="FLAVIN REDUCTASE"/>
    <property type="match status" value="1"/>
</dbReference>
<proteinExistence type="inferred from homology"/>
<dbReference type="HOGENOM" id="CLU_059021_4_2_7"/>
<dbReference type="InterPro" id="IPR012349">
    <property type="entry name" value="Split_barrel_FMN-bd"/>
</dbReference>
<dbReference type="EMBL" id="AZHX01000712">
    <property type="protein sequence ID" value="ETX06378.1"/>
    <property type="molecule type" value="Genomic_DNA"/>
</dbReference>
<dbReference type="PANTHER" id="PTHR30466:SF11">
    <property type="entry name" value="FLAVIN-DEPENDENT MONOOXYGENASE, REDUCTASE SUBUNIT HSAB"/>
    <property type="match status" value="1"/>
</dbReference>
<dbReference type="InterPro" id="IPR050268">
    <property type="entry name" value="NADH-dep_flavin_reductase"/>
</dbReference>
<dbReference type="Proteomes" id="UP000019140">
    <property type="component" value="Unassembled WGS sequence"/>
</dbReference>
<protein>
    <recommendedName>
        <fullName evidence="3">Flavin reductase like domain-containing protein</fullName>
    </recommendedName>
</protein>
<comment type="caution">
    <text evidence="4">The sequence shown here is derived from an EMBL/GenBank/DDBJ whole genome shotgun (WGS) entry which is preliminary data.</text>
</comment>
<evidence type="ECO:0000259" key="3">
    <source>
        <dbReference type="SMART" id="SM00903"/>
    </source>
</evidence>
<gene>
    <name evidence="4" type="ORF">ETSY2_17495</name>
</gene>
<keyword evidence="5" id="KW-1185">Reference proteome</keyword>
<accession>W4M877</accession>
<keyword evidence="2" id="KW-0560">Oxidoreductase</keyword>